<dbReference type="EMBL" id="AACS02000011">
    <property type="protein sequence ID" value="EFI26725.1"/>
    <property type="molecule type" value="Genomic_DNA"/>
</dbReference>
<dbReference type="AlphaFoldDB" id="D6RQA9"/>
<dbReference type="SUPFAM" id="SSF56176">
    <property type="entry name" value="FAD-binding/transporter-associated domain-like"/>
    <property type="match status" value="1"/>
</dbReference>
<evidence type="ECO:0000313" key="5">
    <source>
        <dbReference type="EMBL" id="EFI26725.1"/>
    </source>
</evidence>
<dbReference type="InterPro" id="IPR050432">
    <property type="entry name" value="FAD-linked_Oxidoreductases_BP"/>
</dbReference>
<feature type="chain" id="PRO_5003087762" evidence="3">
    <location>
        <begin position="24"/>
        <end position="298"/>
    </location>
</feature>
<proteinExistence type="inferred from homology"/>
<dbReference type="PROSITE" id="PS51387">
    <property type="entry name" value="FAD_PCMH"/>
    <property type="match status" value="1"/>
</dbReference>
<gene>
    <name evidence="5" type="ORF">CC1G_15648</name>
</gene>
<dbReference type="Gene3D" id="3.30.465.10">
    <property type="match status" value="1"/>
</dbReference>
<dbReference type="GeneID" id="9378449"/>
<dbReference type="KEGG" id="cci:CC1G_15648"/>
<accession>D6RQA9</accession>
<dbReference type="OMA" id="HCDPFQP"/>
<keyword evidence="3" id="KW-0732">Signal</keyword>
<protein>
    <submittedName>
        <fullName evidence="5">FAD binding domain-containing protein</fullName>
    </submittedName>
</protein>
<dbReference type="HOGENOM" id="CLU_066494_1_1_1"/>
<dbReference type="VEuPathDB" id="FungiDB:CC1G_15648"/>
<keyword evidence="6" id="KW-1185">Reference proteome</keyword>
<dbReference type="InParanoid" id="D6RQA9"/>
<dbReference type="PANTHER" id="PTHR13878">
    <property type="entry name" value="GULONOLACTONE OXIDASE"/>
    <property type="match status" value="1"/>
</dbReference>
<keyword evidence="2" id="KW-0560">Oxidoreductase</keyword>
<dbReference type="OrthoDB" id="9983560at2759"/>
<evidence type="ECO:0000313" key="6">
    <source>
        <dbReference type="Proteomes" id="UP000001861"/>
    </source>
</evidence>
<comment type="caution">
    <text evidence="5">The sequence shown here is derived from an EMBL/GenBank/DDBJ whole genome shotgun (WGS) entry which is preliminary data.</text>
</comment>
<feature type="domain" description="FAD-binding PCMH-type" evidence="4">
    <location>
        <begin position="127"/>
        <end position="298"/>
    </location>
</feature>
<name>D6RQA9_COPC7</name>
<organism evidence="5 6">
    <name type="scientific">Coprinopsis cinerea (strain Okayama-7 / 130 / ATCC MYA-4618 / FGSC 9003)</name>
    <name type="common">Inky cap fungus</name>
    <name type="synonym">Hormographiella aspergillata</name>
    <dbReference type="NCBI Taxonomy" id="240176"/>
    <lineage>
        <taxon>Eukaryota</taxon>
        <taxon>Fungi</taxon>
        <taxon>Dikarya</taxon>
        <taxon>Basidiomycota</taxon>
        <taxon>Agaricomycotina</taxon>
        <taxon>Agaricomycetes</taxon>
        <taxon>Agaricomycetidae</taxon>
        <taxon>Agaricales</taxon>
        <taxon>Agaricineae</taxon>
        <taxon>Psathyrellaceae</taxon>
        <taxon>Coprinopsis</taxon>
    </lineage>
</organism>
<dbReference type="Pfam" id="PF01565">
    <property type="entry name" value="FAD_binding_4"/>
    <property type="match status" value="1"/>
</dbReference>
<dbReference type="InterPro" id="IPR016169">
    <property type="entry name" value="FAD-bd_PCMH_sub2"/>
</dbReference>
<dbReference type="GO" id="GO:0071949">
    <property type="term" value="F:FAD binding"/>
    <property type="evidence" value="ECO:0007669"/>
    <property type="project" value="InterPro"/>
</dbReference>
<feature type="signal peptide" evidence="3">
    <location>
        <begin position="1"/>
        <end position="23"/>
    </location>
</feature>
<sequence>MRYSIVFSGIWLLLSSLPQHVSSKTSHRQCRCIYGSDCWPSDTAFNELANRVSRPLLRPSPPPLPCYSSKQEDEAACEEVKQQYTNGTWRSSQVGEMQLPNFEAYLFQNGTFDSCPLNYASSHVCGQGSVPPIGVDARTPQDIQAAVKFANKHYLRLVVKNTGHDLLGRSTGRGAFLVWTHHMKEIKVSNDFVPLGACSSERYEGITLGAGVQWSEAYRAAHEAGRTLVGGISAGGSVGAAGGCVRARALSRTLIYTRAFPRLGLDFDTSTSHPDVSTFASSHTRTLDFPNVFSRTAT</sequence>
<dbReference type="RefSeq" id="XP_002910219.1">
    <property type="nucleotide sequence ID" value="XM_002910173.1"/>
</dbReference>
<evidence type="ECO:0000256" key="2">
    <source>
        <dbReference type="ARBA" id="ARBA00023002"/>
    </source>
</evidence>
<reference evidence="5 6" key="1">
    <citation type="journal article" date="2010" name="Proc. Natl. Acad. Sci. U.S.A.">
        <title>Insights into evolution of multicellular fungi from the assembled chromosomes of the mushroom Coprinopsis cinerea (Coprinus cinereus).</title>
        <authorList>
            <person name="Stajich J.E."/>
            <person name="Wilke S.K."/>
            <person name="Ahren D."/>
            <person name="Au C.H."/>
            <person name="Birren B.W."/>
            <person name="Borodovsky M."/>
            <person name="Burns C."/>
            <person name="Canback B."/>
            <person name="Casselton L.A."/>
            <person name="Cheng C.K."/>
            <person name="Deng J."/>
            <person name="Dietrich F.S."/>
            <person name="Fargo D.C."/>
            <person name="Farman M.L."/>
            <person name="Gathman A.C."/>
            <person name="Goldberg J."/>
            <person name="Guigo R."/>
            <person name="Hoegger P.J."/>
            <person name="Hooker J.B."/>
            <person name="Huggins A."/>
            <person name="James T.Y."/>
            <person name="Kamada T."/>
            <person name="Kilaru S."/>
            <person name="Kodira C."/>
            <person name="Kues U."/>
            <person name="Kupfer D."/>
            <person name="Kwan H.S."/>
            <person name="Lomsadze A."/>
            <person name="Li W."/>
            <person name="Lilly W.W."/>
            <person name="Ma L.J."/>
            <person name="Mackey A.J."/>
            <person name="Manning G."/>
            <person name="Martin F."/>
            <person name="Muraguchi H."/>
            <person name="Natvig D.O."/>
            <person name="Palmerini H."/>
            <person name="Ramesh M.A."/>
            <person name="Rehmeyer C.J."/>
            <person name="Roe B.A."/>
            <person name="Shenoy N."/>
            <person name="Stanke M."/>
            <person name="Ter-Hovhannisyan V."/>
            <person name="Tunlid A."/>
            <person name="Velagapudi R."/>
            <person name="Vision T.J."/>
            <person name="Zeng Q."/>
            <person name="Zolan M.E."/>
            <person name="Pukkila P.J."/>
        </authorList>
    </citation>
    <scope>NUCLEOTIDE SEQUENCE [LARGE SCALE GENOMIC DNA]</scope>
    <source>
        <strain evidence="6">Okayama-7 / 130 / ATCC MYA-4618 / FGSC 9003</strain>
    </source>
</reference>
<dbReference type="InterPro" id="IPR006094">
    <property type="entry name" value="Oxid_FAD_bind_N"/>
</dbReference>
<dbReference type="PANTHER" id="PTHR13878:SF91">
    <property type="entry name" value="FAD BINDING DOMAIN PROTEIN (AFU_ORTHOLOGUE AFUA_6G12070)-RELATED"/>
    <property type="match status" value="1"/>
</dbReference>
<comment type="similarity">
    <text evidence="1">Belongs to the oxygen-dependent FAD-linked oxidoreductase family.</text>
</comment>
<dbReference type="InterPro" id="IPR016166">
    <property type="entry name" value="FAD-bd_PCMH"/>
</dbReference>
<evidence type="ECO:0000256" key="3">
    <source>
        <dbReference type="SAM" id="SignalP"/>
    </source>
</evidence>
<evidence type="ECO:0000259" key="4">
    <source>
        <dbReference type="PROSITE" id="PS51387"/>
    </source>
</evidence>
<evidence type="ECO:0000256" key="1">
    <source>
        <dbReference type="ARBA" id="ARBA00005466"/>
    </source>
</evidence>
<dbReference type="GO" id="GO:0016491">
    <property type="term" value="F:oxidoreductase activity"/>
    <property type="evidence" value="ECO:0007669"/>
    <property type="project" value="UniProtKB-KW"/>
</dbReference>
<dbReference type="eggNOG" id="ENOG502QQWK">
    <property type="taxonomic scope" value="Eukaryota"/>
</dbReference>
<dbReference type="Proteomes" id="UP000001861">
    <property type="component" value="Unassembled WGS sequence"/>
</dbReference>
<dbReference type="InterPro" id="IPR036318">
    <property type="entry name" value="FAD-bd_PCMH-like_sf"/>
</dbReference>